<name>A0A1L9RPX6_ASPWE</name>
<protein>
    <submittedName>
        <fullName evidence="2">Uncharacterized protein</fullName>
    </submittedName>
</protein>
<dbReference type="VEuPathDB" id="FungiDB:ASPWEDRAFT_38646"/>
<organism evidence="2 3">
    <name type="scientific">Aspergillus wentii DTO 134E9</name>
    <dbReference type="NCBI Taxonomy" id="1073089"/>
    <lineage>
        <taxon>Eukaryota</taxon>
        <taxon>Fungi</taxon>
        <taxon>Dikarya</taxon>
        <taxon>Ascomycota</taxon>
        <taxon>Pezizomycotina</taxon>
        <taxon>Eurotiomycetes</taxon>
        <taxon>Eurotiomycetidae</taxon>
        <taxon>Eurotiales</taxon>
        <taxon>Aspergillaceae</taxon>
        <taxon>Aspergillus</taxon>
        <taxon>Aspergillus subgen. Cremei</taxon>
    </lineage>
</organism>
<dbReference type="AlphaFoldDB" id="A0A1L9RPX6"/>
<gene>
    <name evidence="2" type="ORF">ASPWEDRAFT_38646</name>
</gene>
<keyword evidence="3" id="KW-1185">Reference proteome</keyword>
<feature type="region of interest" description="Disordered" evidence="1">
    <location>
        <begin position="1"/>
        <end position="27"/>
    </location>
</feature>
<feature type="compositionally biased region" description="Polar residues" evidence="1">
    <location>
        <begin position="17"/>
        <end position="27"/>
    </location>
</feature>
<accession>A0A1L9RPX6</accession>
<sequence length="64" mass="6903">MTEAANTHIRTPLLNAPPTQGVQGAGIGTTTTLGYAIRFKSKRRLTRPAATLDGRDGSYKWMQG</sequence>
<evidence type="ECO:0000256" key="1">
    <source>
        <dbReference type="SAM" id="MobiDB-lite"/>
    </source>
</evidence>
<dbReference type="RefSeq" id="XP_040690686.1">
    <property type="nucleotide sequence ID" value="XM_040834928.1"/>
</dbReference>
<dbReference type="GeneID" id="63750776"/>
<reference evidence="3" key="1">
    <citation type="journal article" date="2017" name="Genome Biol.">
        <title>Comparative genomics reveals high biological diversity and specific adaptations in the industrially and medically important fungal genus Aspergillus.</title>
        <authorList>
            <person name="de Vries R.P."/>
            <person name="Riley R."/>
            <person name="Wiebenga A."/>
            <person name="Aguilar-Osorio G."/>
            <person name="Amillis S."/>
            <person name="Uchima C.A."/>
            <person name="Anderluh G."/>
            <person name="Asadollahi M."/>
            <person name="Askin M."/>
            <person name="Barry K."/>
            <person name="Battaglia E."/>
            <person name="Bayram O."/>
            <person name="Benocci T."/>
            <person name="Braus-Stromeyer S.A."/>
            <person name="Caldana C."/>
            <person name="Canovas D."/>
            <person name="Cerqueira G.C."/>
            <person name="Chen F."/>
            <person name="Chen W."/>
            <person name="Choi C."/>
            <person name="Clum A."/>
            <person name="Dos Santos R.A."/>
            <person name="Damasio A.R."/>
            <person name="Diallinas G."/>
            <person name="Emri T."/>
            <person name="Fekete E."/>
            <person name="Flipphi M."/>
            <person name="Freyberg S."/>
            <person name="Gallo A."/>
            <person name="Gournas C."/>
            <person name="Habgood R."/>
            <person name="Hainaut M."/>
            <person name="Harispe M.L."/>
            <person name="Henrissat B."/>
            <person name="Hilden K.S."/>
            <person name="Hope R."/>
            <person name="Hossain A."/>
            <person name="Karabika E."/>
            <person name="Karaffa L."/>
            <person name="Karanyi Z."/>
            <person name="Krasevec N."/>
            <person name="Kuo A."/>
            <person name="Kusch H."/>
            <person name="LaButti K."/>
            <person name="Lagendijk E.L."/>
            <person name="Lapidus A."/>
            <person name="Levasseur A."/>
            <person name="Lindquist E."/>
            <person name="Lipzen A."/>
            <person name="Logrieco A.F."/>
            <person name="MacCabe A."/>
            <person name="Maekelae M.R."/>
            <person name="Malavazi I."/>
            <person name="Melin P."/>
            <person name="Meyer V."/>
            <person name="Mielnichuk N."/>
            <person name="Miskei M."/>
            <person name="Molnar A.P."/>
            <person name="Mule G."/>
            <person name="Ngan C.Y."/>
            <person name="Orejas M."/>
            <person name="Orosz E."/>
            <person name="Ouedraogo J.P."/>
            <person name="Overkamp K.M."/>
            <person name="Park H.-S."/>
            <person name="Perrone G."/>
            <person name="Piumi F."/>
            <person name="Punt P.J."/>
            <person name="Ram A.F."/>
            <person name="Ramon A."/>
            <person name="Rauscher S."/>
            <person name="Record E."/>
            <person name="Riano-Pachon D.M."/>
            <person name="Robert V."/>
            <person name="Roehrig J."/>
            <person name="Ruller R."/>
            <person name="Salamov A."/>
            <person name="Salih N.S."/>
            <person name="Samson R.A."/>
            <person name="Sandor E."/>
            <person name="Sanguinetti M."/>
            <person name="Schuetze T."/>
            <person name="Sepcic K."/>
            <person name="Shelest E."/>
            <person name="Sherlock G."/>
            <person name="Sophianopoulou V."/>
            <person name="Squina F.M."/>
            <person name="Sun H."/>
            <person name="Susca A."/>
            <person name="Todd R.B."/>
            <person name="Tsang A."/>
            <person name="Unkles S.E."/>
            <person name="van de Wiele N."/>
            <person name="van Rossen-Uffink D."/>
            <person name="Oliveira J.V."/>
            <person name="Vesth T.C."/>
            <person name="Visser J."/>
            <person name="Yu J.-H."/>
            <person name="Zhou M."/>
            <person name="Andersen M.R."/>
            <person name="Archer D.B."/>
            <person name="Baker S.E."/>
            <person name="Benoit I."/>
            <person name="Brakhage A.A."/>
            <person name="Braus G.H."/>
            <person name="Fischer R."/>
            <person name="Frisvad J.C."/>
            <person name="Goldman G.H."/>
            <person name="Houbraken J."/>
            <person name="Oakley B."/>
            <person name="Pocsi I."/>
            <person name="Scazzocchio C."/>
            <person name="Seiboth B."/>
            <person name="vanKuyk P.A."/>
            <person name="Wortman J."/>
            <person name="Dyer P.S."/>
            <person name="Grigoriev I.V."/>
        </authorList>
    </citation>
    <scope>NUCLEOTIDE SEQUENCE [LARGE SCALE GENOMIC DNA]</scope>
    <source>
        <strain evidence="3">DTO 134E9</strain>
    </source>
</reference>
<proteinExistence type="predicted"/>
<dbReference type="Proteomes" id="UP000184383">
    <property type="component" value="Unassembled WGS sequence"/>
</dbReference>
<evidence type="ECO:0000313" key="3">
    <source>
        <dbReference type="Proteomes" id="UP000184383"/>
    </source>
</evidence>
<dbReference type="EMBL" id="KV878211">
    <property type="protein sequence ID" value="OJJ37010.1"/>
    <property type="molecule type" value="Genomic_DNA"/>
</dbReference>
<evidence type="ECO:0000313" key="2">
    <source>
        <dbReference type="EMBL" id="OJJ37010.1"/>
    </source>
</evidence>